<reference evidence="2" key="1">
    <citation type="submission" date="2022-10" db="EMBL/GenBank/DDBJ databases">
        <title>Tapping the CABI collections for fungal endophytes: first genome assemblies for Collariella, Neodidymelliopsis, Ascochyta clinopodiicola, Didymella pomorum, Didymosphaeria variabile, Neocosmospora piperis and Neocucurbitaria cava.</title>
        <authorList>
            <person name="Hill R."/>
        </authorList>
    </citation>
    <scope>NUCLEOTIDE SEQUENCE</scope>
    <source>
        <strain evidence="2">IMI 356815</strain>
    </source>
</reference>
<organism evidence="2 3">
    <name type="scientific">Didymosphaeria variabile</name>
    <dbReference type="NCBI Taxonomy" id="1932322"/>
    <lineage>
        <taxon>Eukaryota</taxon>
        <taxon>Fungi</taxon>
        <taxon>Dikarya</taxon>
        <taxon>Ascomycota</taxon>
        <taxon>Pezizomycotina</taxon>
        <taxon>Dothideomycetes</taxon>
        <taxon>Pleosporomycetidae</taxon>
        <taxon>Pleosporales</taxon>
        <taxon>Massarineae</taxon>
        <taxon>Didymosphaeriaceae</taxon>
        <taxon>Didymosphaeria</taxon>
    </lineage>
</organism>
<keyword evidence="3" id="KW-1185">Reference proteome</keyword>
<dbReference type="OrthoDB" id="185373at2759"/>
<keyword evidence="1" id="KW-0677">Repeat</keyword>
<dbReference type="InterPro" id="IPR051222">
    <property type="entry name" value="PPR/CCM1_RNA-binding"/>
</dbReference>
<proteinExistence type="predicted"/>
<dbReference type="PANTHER" id="PTHR47942">
    <property type="entry name" value="TETRATRICOPEPTIDE REPEAT (TPR)-LIKE SUPERFAMILY PROTEIN-RELATED"/>
    <property type="match status" value="1"/>
</dbReference>
<evidence type="ECO:0000313" key="3">
    <source>
        <dbReference type="Proteomes" id="UP001140513"/>
    </source>
</evidence>
<dbReference type="PANTHER" id="PTHR47942:SF63">
    <property type="entry name" value="PENTATRICOPEPTIDE REPEAT-CONTAINING PROTEIN"/>
    <property type="match status" value="1"/>
</dbReference>
<sequence length="775" mass="89206">MLLPLRSISRLLRPPRPSHARSVTTFPKPIPTYIKPWDPTKHTFQADVLADPRDGSRDELLKVERWQLRHLQQFEVFPGGTDTYTHEGRAEITKLNHLLRLADTKSDHPGLRLMLWNTYRRLRHRFPETVYAIPDKAWDILWKIQERGISPTSDASRHLLELETDMATCRNYEPVGRRIRYLDGLYLNGQEELALKEWEEDHEGVNGLSRHDYKPEHLELGAKMYALSGNPDRARKIMAELFDLYPSWDPSVIKTVFRAHTRSSDTRHHDLANGMYRQLKQKLGEEMMLDDYDACFLGFLEARHLTYAKLVFRDMIKEGHLAKSYSPVEIEQVLSRLHMLYRLGTNISKMTSIGLQAVKSLPPAYHSHAFAHWMKAAVIFNAPDAAGQIIDLMLRRNSRPQTVHFNMLLKALMRTELEQSEQNPYVLKAENIGWQMIAEARKASVEKLPAMPASELISQWAAERKELVPDDEALRHVPNANVTTFAIMIKHHANRLQWQHVDYLTRQLEESGIRPNTELMNILMDNKCRQGKFSEAWKTYKSLTDLPAGSPGVFPDGSSIRCLWKMLRLALGDQVARDDPNLPRPRELLAETVQWWTRCRARPDAERFRIGLAATDQKALPSLVMHCFSYTNDLAGSLVGLHILRKTFDIFPSDISAEIIQRHAAWVDMRNKGPVERSSLHHRGVYKTNLEQIGRVYYILVDRRWQKMNITPEDYAGFKDEEIGELGLNLLSEFIRVVLKRSHPPAAVEDMIKQAKVDAGVPDMATGDLDAFQVA</sequence>
<dbReference type="Proteomes" id="UP001140513">
    <property type="component" value="Unassembled WGS sequence"/>
</dbReference>
<evidence type="ECO:0000313" key="2">
    <source>
        <dbReference type="EMBL" id="KAJ4345267.1"/>
    </source>
</evidence>
<protein>
    <recommendedName>
        <fullName evidence="4">Pentatricopeptide repeat protein</fullName>
    </recommendedName>
</protein>
<dbReference type="InterPro" id="IPR011990">
    <property type="entry name" value="TPR-like_helical_dom_sf"/>
</dbReference>
<evidence type="ECO:0000256" key="1">
    <source>
        <dbReference type="ARBA" id="ARBA00022737"/>
    </source>
</evidence>
<dbReference type="RefSeq" id="XP_056065431.1">
    <property type="nucleotide sequence ID" value="XM_056220128.1"/>
</dbReference>
<dbReference type="AlphaFoldDB" id="A0A9W8XBL9"/>
<accession>A0A9W8XBL9</accession>
<gene>
    <name evidence="2" type="ORF">N0V89_011397</name>
</gene>
<dbReference type="Gene3D" id="1.25.40.10">
    <property type="entry name" value="Tetratricopeptide repeat domain"/>
    <property type="match status" value="1"/>
</dbReference>
<dbReference type="EMBL" id="JAPEUX010000009">
    <property type="protein sequence ID" value="KAJ4345267.1"/>
    <property type="molecule type" value="Genomic_DNA"/>
</dbReference>
<comment type="caution">
    <text evidence="2">The sequence shown here is derived from an EMBL/GenBank/DDBJ whole genome shotgun (WGS) entry which is preliminary data.</text>
</comment>
<dbReference type="GeneID" id="80914927"/>
<evidence type="ECO:0008006" key="4">
    <source>
        <dbReference type="Google" id="ProtNLM"/>
    </source>
</evidence>
<name>A0A9W8XBL9_9PLEO</name>